<dbReference type="InterPro" id="IPR032710">
    <property type="entry name" value="NTF2-like_dom_sf"/>
</dbReference>
<dbReference type="EMBL" id="FZNO01000039">
    <property type="protein sequence ID" value="SNR91605.1"/>
    <property type="molecule type" value="Genomic_DNA"/>
</dbReference>
<organism evidence="2 3">
    <name type="scientific">Blastococcus mobilis</name>
    <dbReference type="NCBI Taxonomy" id="1938746"/>
    <lineage>
        <taxon>Bacteria</taxon>
        <taxon>Bacillati</taxon>
        <taxon>Actinomycetota</taxon>
        <taxon>Actinomycetes</taxon>
        <taxon>Geodermatophilales</taxon>
        <taxon>Geodermatophilaceae</taxon>
        <taxon>Blastococcus</taxon>
    </lineage>
</organism>
<dbReference type="InterPro" id="IPR037401">
    <property type="entry name" value="SnoaL-like"/>
</dbReference>
<feature type="domain" description="SnoaL-like" evidence="1">
    <location>
        <begin position="15"/>
        <end position="116"/>
    </location>
</feature>
<reference evidence="2 3" key="1">
    <citation type="submission" date="2017-06" db="EMBL/GenBank/DDBJ databases">
        <authorList>
            <person name="Kim H.J."/>
            <person name="Triplett B.A."/>
        </authorList>
    </citation>
    <scope>NUCLEOTIDE SEQUENCE [LARGE SCALE GENOMIC DNA]</scope>
    <source>
        <strain evidence="2 3">DSM 44272</strain>
    </source>
</reference>
<name>A0A239A7J1_9ACTN</name>
<protein>
    <submittedName>
        <fullName evidence="2">Ketosteroid isomerase-related protein</fullName>
    </submittedName>
</protein>
<dbReference type="Gene3D" id="3.10.450.50">
    <property type="match status" value="1"/>
</dbReference>
<dbReference type="Pfam" id="PF12680">
    <property type="entry name" value="SnoaL_2"/>
    <property type="match status" value="1"/>
</dbReference>
<dbReference type="AlphaFoldDB" id="A0A239A7J1"/>
<gene>
    <name evidence="2" type="ORF">SAMN06272737_1395</name>
</gene>
<keyword evidence="3" id="KW-1185">Reference proteome</keyword>
<dbReference type="Proteomes" id="UP000198403">
    <property type="component" value="Unassembled WGS sequence"/>
</dbReference>
<proteinExistence type="predicted"/>
<accession>A0A239A7J1</accession>
<keyword evidence="2" id="KW-0413">Isomerase</keyword>
<dbReference type="SUPFAM" id="SSF54427">
    <property type="entry name" value="NTF2-like"/>
    <property type="match status" value="1"/>
</dbReference>
<evidence type="ECO:0000259" key="1">
    <source>
        <dbReference type="Pfam" id="PF12680"/>
    </source>
</evidence>
<dbReference type="GO" id="GO:0016853">
    <property type="term" value="F:isomerase activity"/>
    <property type="evidence" value="ECO:0007669"/>
    <property type="project" value="UniProtKB-KW"/>
</dbReference>
<evidence type="ECO:0000313" key="3">
    <source>
        <dbReference type="Proteomes" id="UP000198403"/>
    </source>
</evidence>
<evidence type="ECO:0000313" key="2">
    <source>
        <dbReference type="EMBL" id="SNR91605.1"/>
    </source>
</evidence>
<dbReference type="RefSeq" id="WP_176445696.1">
    <property type="nucleotide sequence ID" value="NZ_FZNO01000039.1"/>
</dbReference>
<sequence>MTCTARPGPREIWLAYDEASNRGDHDAAAAFVAPDLAVLVNGVPALSSVAEDRAVQTELIRCYPDYARSFVGALEDGDSAAIEWRMHGTPAPGVDLPPLDVPGCSVVRCRDGRIVEARLYHPTGALDRVADRALGRD</sequence>